<reference evidence="13" key="2">
    <citation type="submission" date="2025-04" db="UniProtKB">
        <authorList>
            <consortium name="RefSeq"/>
        </authorList>
    </citation>
    <scope>IDENTIFICATION</scope>
    <source>
        <strain evidence="13">DH4</strain>
        <tissue evidence="13">Whole body</tissue>
    </source>
</reference>
<evidence type="ECO:0000313" key="13">
    <source>
        <dbReference type="RefSeq" id="XP_001121169.2"/>
    </source>
</evidence>
<accession>A0A8B6XEN3</accession>
<evidence type="ECO:0000256" key="6">
    <source>
        <dbReference type="ARBA" id="ARBA00023015"/>
    </source>
</evidence>
<evidence type="ECO:0000259" key="10">
    <source>
        <dbReference type="PROSITE" id="PS50157"/>
    </source>
</evidence>
<dbReference type="Pfam" id="PF00096">
    <property type="entry name" value="zf-C2H2"/>
    <property type="match status" value="7"/>
</dbReference>
<evidence type="ECO:0000256" key="8">
    <source>
        <dbReference type="ARBA" id="ARBA00023242"/>
    </source>
</evidence>
<reference evidence="11" key="1">
    <citation type="submission" date="2021-01" db="UniProtKB">
        <authorList>
            <consortium name="EnsemblMetazoa"/>
        </authorList>
    </citation>
    <scope>IDENTIFICATION</scope>
    <source>
        <strain evidence="11">DH4</strain>
    </source>
</reference>
<evidence type="ECO:0000256" key="5">
    <source>
        <dbReference type="ARBA" id="ARBA00022833"/>
    </source>
</evidence>
<dbReference type="AlphaFoldDB" id="A0A7M7LID8"/>
<keyword evidence="2" id="KW-0479">Metal-binding</keyword>
<feature type="domain" description="C2H2-type" evidence="10">
    <location>
        <begin position="263"/>
        <end position="291"/>
    </location>
</feature>
<keyword evidence="4 9" id="KW-0863">Zinc-finger</keyword>
<evidence type="ECO:0000256" key="4">
    <source>
        <dbReference type="ARBA" id="ARBA00022771"/>
    </source>
</evidence>
<comment type="subcellular location">
    <subcellularLocation>
        <location evidence="1">Nucleus</location>
    </subcellularLocation>
</comment>
<dbReference type="SUPFAM" id="SSF57667">
    <property type="entry name" value="beta-beta-alpha zinc fingers"/>
    <property type="match status" value="5"/>
</dbReference>
<evidence type="ECO:0000256" key="9">
    <source>
        <dbReference type="PROSITE-ProRule" id="PRU00042"/>
    </source>
</evidence>
<dbReference type="PANTHER" id="PTHR46179">
    <property type="entry name" value="ZINC FINGER PROTEIN"/>
    <property type="match status" value="1"/>
</dbReference>
<dbReference type="GO" id="GO:0008270">
    <property type="term" value="F:zinc ion binding"/>
    <property type="evidence" value="ECO:0007669"/>
    <property type="project" value="UniProtKB-KW"/>
</dbReference>
<dbReference type="InterPro" id="IPR013087">
    <property type="entry name" value="Znf_C2H2_type"/>
</dbReference>
<dbReference type="PANTHER" id="PTHR46179:SF13">
    <property type="entry name" value="C2H2-TYPE DOMAIN-CONTAINING PROTEIN"/>
    <property type="match status" value="1"/>
</dbReference>
<keyword evidence="6" id="KW-0805">Transcription regulation</keyword>
<evidence type="ECO:0000313" key="12">
    <source>
        <dbReference type="Proteomes" id="UP000005203"/>
    </source>
</evidence>
<dbReference type="OMA" id="CPYDNCH"/>
<evidence type="ECO:0000256" key="7">
    <source>
        <dbReference type="ARBA" id="ARBA00023163"/>
    </source>
</evidence>
<sequence>MGRNKDSETDSVLSEFESEVKNIKTTEREKPYKCSFVGCNLAFYRPSRLQRHIRFHTGEKNYKCNYPGCDKAYTNNCHLKRHMKSHSIQKALYKCPECSLYISNRDNLKRHYKRIHDRLTCKKCNETFTKKYQLKIHMTTQHLVSYKCNECDKNFTNLTKFKRHESTHKKNDKQYLCNMPECNEVFKKWLLLCAHIKTQHVRDHKCKDCDKIFLTKRHLKIHSKVHMENRSVLSCPYEKCPRVYYFNCNLKQHIRTYHLGEKYECDICKIKIVNKKRLAEHIQKLHMSEKRIKQSKKLRKKRKDAGLPKKSMVSKLIGINLSPEMEKMILERKKDIIYEQFKMVPNDDLDCD</sequence>
<keyword evidence="5" id="KW-0862">Zinc</keyword>
<dbReference type="GO" id="GO:0005634">
    <property type="term" value="C:nucleus"/>
    <property type="evidence" value="ECO:0007669"/>
    <property type="project" value="UniProtKB-SubCell"/>
</dbReference>
<evidence type="ECO:0000256" key="1">
    <source>
        <dbReference type="ARBA" id="ARBA00004123"/>
    </source>
</evidence>
<feature type="domain" description="C2H2-type" evidence="10">
    <location>
        <begin position="175"/>
        <end position="205"/>
    </location>
</feature>
<feature type="domain" description="C2H2-type" evidence="10">
    <location>
        <begin position="146"/>
        <end position="173"/>
    </location>
</feature>
<keyword evidence="7" id="KW-0804">Transcription</keyword>
<feature type="domain" description="C2H2-type" evidence="10">
    <location>
        <begin position="32"/>
        <end position="61"/>
    </location>
</feature>
<proteinExistence type="predicted"/>
<dbReference type="GeneID" id="725301"/>
<dbReference type="PROSITE" id="PS50157">
    <property type="entry name" value="ZINC_FINGER_C2H2_2"/>
    <property type="match status" value="9"/>
</dbReference>
<keyword evidence="8" id="KW-0539">Nucleus</keyword>
<keyword evidence="3" id="KW-0677">Repeat</keyword>
<dbReference type="InterPro" id="IPR036236">
    <property type="entry name" value="Znf_C2H2_sf"/>
</dbReference>
<dbReference type="Gene3D" id="3.30.160.60">
    <property type="entry name" value="Classic Zinc Finger"/>
    <property type="match status" value="6"/>
</dbReference>
<protein>
    <submittedName>
        <fullName evidence="13">Zinc finger protein 888</fullName>
    </submittedName>
</protein>
<dbReference type="RefSeq" id="XP_001121169.2">
    <property type="nucleotide sequence ID" value="XM_001121169.5"/>
</dbReference>
<evidence type="ECO:0000256" key="2">
    <source>
        <dbReference type="ARBA" id="ARBA00022723"/>
    </source>
</evidence>
<dbReference type="EnsemblMetazoa" id="XM_001121169">
    <property type="protein sequence ID" value="XP_001121169"/>
    <property type="gene ID" value="LOC725301"/>
</dbReference>
<feature type="domain" description="C2H2-type" evidence="10">
    <location>
        <begin position="233"/>
        <end position="263"/>
    </location>
</feature>
<dbReference type="Proteomes" id="UP000005203">
    <property type="component" value="Linkage group LG6"/>
</dbReference>
<dbReference type="InterPro" id="IPR051061">
    <property type="entry name" value="Zinc_finger_trans_reg"/>
</dbReference>
<feature type="domain" description="C2H2-type" evidence="10">
    <location>
        <begin position="119"/>
        <end position="142"/>
    </location>
</feature>
<evidence type="ECO:0000256" key="3">
    <source>
        <dbReference type="ARBA" id="ARBA00022737"/>
    </source>
</evidence>
<feature type="domain" description="C2H2-type" evidence="10">
    <location>
        <begin position="93"/>
        <end position="116"/>
    </location>
</feature>
<dbReference type="KEGG" id="ame:725301"/>
<organism evidence="11">
    <name type="scientific">Apis mellifera</name>
    <name type="common">Honeybee</name>
    <dbReference type="NCBI Taxonomy" id="7460"/>
    <lineage>
        <taxon>Eukaryota</taxon>
        <taxon>Metazoa</taxon>
        <taxon>Ecdysozoa</taxon>
        <taxon>Arthropoda</taxon>
        <taxon>Hexapoda</taxon>
        <taxon>Insecta</taxon>
        <taxon>Pterygota</taxon>
        <taxon>Neoptera</taxon>
        <taxon>Endopterygota</taxon>
        <taxon>Hymenoptera</taxon>
        <taxon>Apocrita</taxon>
        <taxon>Aculeata</taxon>
        <taxon>Apoidea</taxon>
        <taxon>Anthophila</taxon>
        <taxon>Apidae</taxon>
        <taxon>Apis</taxon>
    </lineage>
</organism>
<dbReference type="FunFam" id="3.30.160.60:FF:000125">
    <property type="entry name" value="Putative zinc finger protein 143"/>
    <property type="match status" value="2"/>
</dbReference>
<gene>
    <name evidence="11" type="primary">725301</name>
    <name evidence="13" type="synonym">LOC725301</name>
</gene>
<feature type="domain" description="C2H2-type" evidence="10">
    <location>
        <begin position="204"/>
        <end position="231"/>
    </location>
</feature>
<name>A0A7M7LID8_APIME</name>
<evidence type="ECO:0000313" key="11">
    <source>
        <dbReference type="EnsemblMetazoa" id="XP_001121169"/>
    </source>
</evidence>
<dbReference type="OrthoDB" id="2687452at2759"/>
<dbReference type="GO" id="GO:0006357">
    <property type="term" value="P:regulation of transcription by RNA polymerase II"/>
    <property type="evidence" value="ECO:0007669"/>
    <property type="project" value="TreeGrafter"/>
</dbReference>
<dbReference type="SMART" id="SM00355">
    <property type="entry name" value="ZnF_C2H2"/>
    <property type="match status" value="9"/>
</dbReference>
<feature type="domain" description="C2H2-type" evidence="10">
    <location>
        <begin position="62"/>
        <end position="91"/>
    </location>
</feature>
<keyword evidence="12" id="KW-1185">Reference proteome</keyword>
<dbReference type="PROSITE" id="PS00028">
    <property type="entry name" value="ZINC_FINGER_C2H2_1"/>
    <property type="match status" value="9"/>
</dbReference>
<accession>A0A7M7LID8</accession>